<keyword evidence="2" id="KW-1185">Reference proteome</keyword>
<comment type="caution">
    <text evidence="1">The sequence shown here is derived from an EMBL/GenBank/DDBJ whole genome shotgun (WGS) entry which is preliminary data.</text>
</comment>
<organism evidence="1 2">
    <name type="scientific">Caerostris extrusa</name>
    <name type="common">Bark spider</name>
    <name type="synonym">Caerostris bankana</name>
    <dbReference type="NCBI Taxonomy" id="172846"/>
    <lineage>
        <taxon>Eukaryota</taxon>
        <taxon>Metazoa</taxon>
        <taxon>Ecdysozoa</taxon>
        <taxon>Arthropoda</taxon>
        <taxon>Chelicerata</taxon>
        <taxon>Arachnida</taxon>
        <taxon>Araneae</taxon>
        <taxon>Araneomorphae</taxon>
        <taxon>Entelegynae</taxon>
        <taxon>Araneoidea</taxon>
        <taxon>Araneidae</taxon>
        <taxon>Caerostris</taxon>
    </lineage>
</organism>
<protein>
    <submittedName>
        <fullName evidence="1">Uncharacterized protein</fullName>
    </submittedName>
</protein>
<evidence type="ECO:0000313" key="2">
    <source>
        <dbReference type="Proteomes" id="UP001054945"/>
    </source>
</evidence>
<sequence length="96" mass="11222">MTKVVLEVYSSTFIISKYSPGQPLTFQFSTDWHRVASDFRRRPLTNSLISFIVCSKVRKYAISEFAQKRIETILCCMRIGTDEIAEDERTKIRRIP</sequence>
<dbReference type="EMBL" id="BPLR01016732">
    <property type="protein sequence ID" value="GIY86051.1"/>
    <property type="molecule type" value="Genomic_DNA"/>
</dbReference>
<evidence type="ECO:0000313" key="1">
    <source>
        <dbReference type="EMBL" id="GIY86051.1"/>
    </source>
</evidence>
<dbReference type="Proteomes" id="UP001054945">
    <property type="component" value="Unassembled WGS sequence"/>
</dbReference>
<name>A0AAV4WU78_CAEEX</name>
<proteinExistence type="predicted"/>
<reference evidence="1 2" key="1">
    <citation type="submission" date="2021-06" db="EMBL/GenBank/DDBJ databases">
        <title>Caerostris extrusa draft genome.</title>
        <authorList>
            <person name="Kono N."/>
            <person name="Arakawa K."/>
        </authorList>
    </citation>
    <scope>NUCLEOTIDE SEQUENCE [LARGE SCALE GENOMIC DNA]</scope>
</reference>
<accession>A0AAV4WU78</accession>
<dbReference type="AlphaFoldDB" id="A0AAV4WU78"/>
<gene>
    <name evidence="1" type="ORF">CEXT_494561</name>
</gene>